<comment type="similarity">
    <text evidence="2">Belongs to the peptidase S54 family.</text>
</comment>
<dbReference type="InterPro" id="IPR035952">
    <property type="entry name" value="Rhomboid-like_sf"/>
</dbReference>
<evidence type="ECO:0000256" key="3">
    <source>
        <dbReference type="ARBA" id="ARBA00022692"/>
    </source>
</evidence>
<reference evidence="10" key="1">
    <citation type="journal article" date="2014" name="Int. J. Syst. Evol. Microbiol.">
        <title>Complete genome sequence of Corynebacterium casei LMG S-19264T (=DSM 44701T), isolated from a smear-ripened cheese.</title>
        <authorList>
            <consortium name="US DOE Joint Genome Institute (JGI-PGF)"/>
            <person name="Walter F."/>
            <person name="Albersmeier A."/>
            <person name="Kalinowski J."/>
            <person name="Ruckert C."/>
        </authorList>
    </citation>
    <scope>NUCLEOTIDE SEQUENCE</scope>
    <source>
        <strain evidence="10">CGMCC 1.15447</strain>
    </source>
</reference>
<name>A0A916RZL1_9BACT</name>
<evidence type="ECO:0000256" key="2">
    <source>
        <dbReference type="ARBA" id="ARBA00009045"/>
    </source>
</evidence>
<keyword evidence="5 8" id="KW-1133">Transmembrane helix</keyword>
<evidence type="ECO:0000256" key="6">
    <source>
        <dbReference type="ARBA" id="ARBA00023136"/>
    </source>
</evidence>
<comment type="caution">
    <text evidence="10">The sequence shown here is derived from an EMBL/GenBank/DDBJ whole genome shotgun (WGS) entry which is preliminary data.</text>
</comment>
<proteinExistence type="inferred from homology"/>
<feature type="transmembrane region" description="Helical" evidence="8">
    <location>
        <begin position="168"/>
        <end position="187"/>
    </location>
</feature>
<dbReference type="RefSeq" id="WP_188760109.1">
    <property type="nucleotide sequence ID" value="NZ_BMJB01000002.1"/>
</dbReference>
<feature type="domain" description="Peptidase S54 rhomboid" evidence="9">
    <location>
        <begin position="93"/>
        <end position="250"/>
    </location>
</feature>
<dbReference type="PANTHER" id="PTHR43731:SF14">
    <property type="entry name" value="PRESENILIN-ASSOCIATED RHOMBOID-LIKE PROTEIN, MITOCHONDRIAL"/>
    <property type="match status" value="1"/>
</dbReference>
<feature type="region of interest" description="Disordered" evidence="7">
    <location>
        <begin position="1"/>
        <end position="34"/>
    </location>
</feature>
<dbReference type="PANTHER" id="PTHR43731">
    <property type="entry name" value="RHOMBOID PROTEASE"/>
    <property type="match status" value="1"/>
</dbReference>
<feature type="transmembrane region" description="Helical" evidence="8">
    <location>
        <begin position="128"/>
        <end position="148"/>
    </location>
</feature>
<evidence type="ECO:0000259" key="9">
    <source>
        <dbReference type="Pfam" id="PF01694"/>
    </source>
</evidence>
<protein>
    <recommendedName>
        <fullName evidence="9">Peptidase S54 rhomboid domain-containing protein</fullName>
    </recommendedName>
</protein>
<evidence type="ECO:0000313" key="11">
    <source>
        <dbReference type="Proteomes" id="UP000648801"/>
    </source>
</evidence>
<dbReference type="EMBL" id="BMJB01000002">
    <property type="protein sequence ID" value="GGA74725.1"/>
    <property type="molecule type" value="Genomic_DNA"/>
</dbReference>
<keyword evidence="11" id="KW-1185">Reference proteome</keyword>
<sequence>MPSSYEPNGEILPPAPHDVGQRRPVPDYETEAARPNSRSRGWNVLAAPGTYLLVGINCAVYLWMVLHGVSPSEPTPAQLVHYGANVPILVLHGQWYRLLTATFVHVGLIHIATNMWCLWNLGLLGEPLLGPMGLIAVYMLTGIAGNLLSMAYNVGDALLFHHGRMELFVGAGASGAVFGIAGILIVLLSNRKLPIPWFELKRLRRSVVWFAVINLLIGGATILVPVVRIDNFAHLGGFLSGLALGVPLLPRMMAGRVRYLERQKVTFAAAAFGLALFGYWIANLR</sequence>
<feature type="transmembrane region" description="Helical" evidence="8">
    <location>
        <begin position="265"/>
        <end position="282"/>
    </location>
</feature>
<dbReference type="InterPro" id="IPR022764">
    <property type="entry name" value="Peptidase_S54_rhomboid_dom"/>
</dbReference>
<gene>
    <name evidence="10" type="ORF">GCM10011507_27650</name>
</gene>
<evidence type="ECO:0000256" key="4">
    <source>
        <dbReference type="ARBA" id="ARBA00022801"/>
    </source>
</evidence>
<dbReference type="GO" id="GO:0004252">
    <property type="term" value="F:serine-type endopeptidase activity"/>
    <property type="evidence" value="ECO:0007669"/>
    <property type="project" value="InterPro"/>
</dbReference>
<comment type="subcellular location">
    <subcellularLocation>
        <location evidence="1">Membrane</location>
        <topology evidence="1">Multi-pass membrane protein</topology>
    </subcellularLocation>
</comment>
<feature type="transmembrane region" description="Helical" evidence="8">
    <location>
        <begin position="207"/>
        <end position="226"/>
    </location>
</feature>
<organism evidence="10 11">
    <name type="scientific">Edaphobacter acidisoli</name>
    <dbReference type="NCBI Taxonomy" id="2040573"/>
    <lineage>
        <taxon>Bacteria</taxon>
        <taxon>Pseudomonadati</taxon>
        <taxon>Acidobacteriota</taxon>
        <taxon>Terriglobia</taxon>
        <taxon>Terriglobales</taxon>
        <taxon>Acidobacteriaceae</taxon>
        <taxon>Edaphobacter</taxon>
    </lineage>
</organism>
<dbReference type="AlphaFoldDB" id="A0A916RZL1"/>
<evidence type="ECO:0000313" key="10">
    <source>
        <dbReference type="EMBL" id="GGA74725.1"/>
    </source>
</evidence>
<evidence type="ECO:0000256" key="7">
    <source>
        <dbReference type="SAM" id="MobiDB-lite"/>
    </source>
</evidence>
<dbReference type="Proteomes" id="UP000648801">
    <property type="component" value="Unassembled WGS sequence"/>
</dbReference>
<dbReference type="Gene3D" id="1.20.1540.10">
    <property type="entry name" value="Rhomboid-like"/>
    <property type="match status" value="1"/>
</dbReference>
<dbReference type="Pfam" id="PF01694">
    <property type="entry name" value="Rhomboid"/>
    <property type="match status" value="1"/>
</dbReference>
<accession>A0A916RZL1</accession>
<feature type="transmembrane region" description="Helical" evidence="8">
    <location>
        <begin position="95"/>
        <end position="116"/>
    </location>
</feature>
<feature type="transmembrane region" description="Helical" evidence="8">
    <location>
        <begin position="232"/>
        <end position="253"/>
    </location>
</feature>
<keyword evidence="6 8" id="KW-0472">Membrane</keyword>
<keyword evidence="4" id="KW-0378">Hydrolase</keyword>
<dbReference type="InterPro" id="IPR050925">
    <property type="entry name" value="Rhomboid_protease_S54"/>
</dbReference>
<reference evidence="10" key="2">
    <citation type="submission" date="2020-09" db="EMBL/GenBank/DDBJ databases">
        <authorList>
            <person name="Sun Q."/>
            <person name="Zhou Y."/>
        </authorList>
    </citation>
    <scope>NUCLEOTIDE SEQUENCE</scope>
    <source>
        <strain evidence="10">CGMCC 1.15447</strain>
    </source>
</reference>
<dbReference type="SUPFAM" id="SSF144091">
    <property type="entry name" value="Rhomboid-like"/>
    <property type="match status" value="1"/>
</dbReference>
<evidence type="ECO:0000256" key="5">
    <source>
        <dbReference type="ARBA" id="ARBA00022989"/>
    </source>
</evidence>
<evidence type="ECO:0000256" key="8">
    <source>
        <dbReference type="SAM" id="Phobius"/>
    </source>
</evidence>
<feature type="transmembrane region" description="Helical" evidence="8">
    <location>
        <begin position="44"/>
        <end position="66"/>
    </location>
</feature>
<dbReference type="GO" id="GO:0016020">
    <property type="term" value="C:membrane"/>
    <property type="evidence" value="ECO:0007669"/>
    <property type="project" value="UniProtKB-SubCell"/>
</dbReference>
<keyword evidence="3 8" id="KW-0812">Transmembrane</keyword>
<evidence type="ECO:0000256" key="1">
    <source>
        <dbReference type="ARBA" id="ARBA00004141"/>
    </source>
</evidence>